<protein>
    <recommendedName>
        <fullName evidence="4">C2 domain protein</fullName>
    </recommendedName>
</protein>
<proteinExistence type="predicted"/>
<dbReference type="SUPFAM" id="SSF49562">
    <property type="entry name" value="C2 domain (Calcium/lipid-binding domain, CaLB)"/>
    <property type="match status" value="1"/>
</dbReference>
<dbReference type="KEGG" id="lcre:Pla8534_09670"/>
<dbReference type="AlphaFoldDB" id="A0A518DMX3"/>
<evidence type="ECO:0000256" key="1">
    <source>
        <dbReference type="SAM" id="SignalP"/>
    </source>
</evidence>
<dbReference type="RefSeq" id="WP_145049776.1">
    <property type="nucleotide sequence ID" value="NZ_CP036433.1"/>
</dbReference>
<reference evidence="2 3" key="1">
    <citation type="submission" date="2019-02" db="EMBL/GenBank/DDBJ databases">
        <title>Deep-cultivation of Planctomycetes and their phenomic and genomic characterization uncovers novel biology.</title>
        <authorList>
            <person name="Wiegand S."/>
            <person name="Jogler M."/>
            <person name="Boedeker C."/>
            <person name="Pinto D."/>
            <person name="Vollmers J."/>
            <person name="Rivas-Marin E."/>
            <person name="Kohn T."/>
            <person name="Peeters S.H."/>
            <person name="Heuer A."/>
            <person name="Rast P."/>
            <person name="Oberbeckmann S."/>
            <person name="Bunk B."/>
            <person name="Jeske O."/>
            <person name="Meyerdierks A."/>
            <person name="Storesund J.E."/>
            <person name="Kallscheuer N."/>
            <person name="Luecker S."/>
            <person name="Lage O.M."/>
            <person name="Pohl T."/>
            <person name="Merkel B.J."/>
            <person name="Hornburger P."/>
            <person name="Mueller R.-W."/>
            <person name="Bruemmer F."/>
            <person name="Labrenz M."/>
            <person name="Spormann A.M."/>
            <person name="Op den Camp H."/>
            <person name="Overmann J."/>
            <person name="Amann R."/>
            <person name="Jetten M.S.M."/>
            <person name="Mascher T."/>
            <person name="Medema M.H."/>
            <person name="Devos D.P."/>
            <person name="Kaster A.-K."/>
            <person name="Ovreas L."/>
            <person name="Rohde M."/>
            <person name="Galperin M.Y."/>
            <person name="Jogler C."/>
        </authorList>
    </citation>
    <scope>NUCLEOTIDE SEQUENCE [LARGE SCALE GENOMIC DNA]</scope>
    <source>
        <strain evidence="2 3">Pla85_3_4</strain>
    </source>
</reference>
<keyword evidence="3" id="KW-1185">Reference proteome</keyword>
<feature type="chain" id="PRO_5022222462" description="C2 domain protein" evidence="1">
    <location>
        <begin position="22"/>
        <end position="187"/>
    </location>
</feature>
<dbReference type="Proteomes" id="UP000317648">
    <property type="component" value="Chromosome"/>
</dbReference>
<name>A0A518DMX3_9BACT</name>
<evidence type="ECO:0008006" key="4">
    <source>
        <dbReference type="Google" id="ProtNLM"/>
    </source>
</evidence>
<organism evidence="2 3">
    <name type="scientific">Lignipirellula cremea</name>
    <dbReference type="NCBI Taxonomy" id="2528010"/>
    <lineage>
        <taxon>Bacteria</taxon>
        <taxon>Pseudomonadati</taxon>
        <taxon>Planctomycetota</taxon>
        <taxon>Planctomycetia</taxon>
        <taxon>Pirellulales</taxon>
        <taxon>Pirellulaceae</taxon>
        <taxon>Lignipirellula</taxon>
    </lineage>
</organism>
<accession>A0A518DMX3</accession>
<keyword evidence="1" id="KW-0732">Signal</keyword>
<dbReference type="EMBL" id="CP036433">
    <property type="protein sequence ID" value="QDU93188.1"/>
    <property type="molecule type" value="Genomic_DNA"/>
</dbReference>
<feature type="signal peptide" evidence="1">
    <location>
        <begin position="1"/>
        <end position="21"/>
    </location>
</feature>
<dbReference type="InterPro" id="IPR035892">
    <property type="entry name" value="C2_domain_sf"/>
</dbReference>
<gene>
    <name evidence="2" type="ORF">Pla8534_09670</name>
</gene>
<evidence type="ECO:0000313" key="3">
    <source>
        <dbReference type="Proteomes" id="UP000317648"/>
    </source>
</evidence>
<sequence precursor="true">MRYLLLWFTAIAAGLSFQTTAAAESPGTFHDPLAELVAESPAGRQLECQIRRQLQPNSSANRPRRALLTIQSVEAAPTRAGGSTWERASWIPEPDLKVIAICHGETTQRYVTAVVQDSCTAAFDEAAFSVEEGDILHLWVYDNDCLCDDKVGDLRIECTEKLLAEGRGNFSFGQVRSLTVLFSPIQP</sequence>
<evidence type="ECO:0000313" key="2">
    <source>
        <dbReference type="EMBL" id="QDU93188.1"/>
    </source>
</evidence>